<evidence type="ECO:0000256" key="1">
    <source>
        <dbReference type="SAM" id="MobiDB-lite"/>
    </source>
</evidence>
<organism evidence="2 3">
    <name type="scientific">Polyplax serrata</name>
    <name type="common">Common mouse louse</name>
    <dbReference type="NCBI Taxonomy" id="468196"/>
    <lineage>
        <taxon>Eukaryota</taxon>
        <taxon>Metazoa</taxon>
        <taxon>Ecdysozoa</taxon>
        <taxon>Arthropoda</taxon>
        <taxon>Hexapoda</taxon>
        <taxon>Insecta</taxon>
        <taxon>Pterygota</taxon>
        <taxon>Neoptera</taxon>
        <taxon>Paraneoptera</taxon>
        <taxon>Psocodea</taxon>
        <taxon>Troctomorpha</taxon>
        <taxon>Phthiraptera</taxon>
        <taxon>Anoplura</taxon>
        <taxon>Polyplacidae</taxon>
        <taxon>Polyplax</taxon>
    </lineage>
</organism>
<keyword evidence="3" id="KW-1185">Reference proteome</keyword>
<feature type="region of interest" description="Disordered" evidence="1">
    <location>
        <begin position="26"/>
        <end position="59"/>
    </location>
</feature>
<dbReference type="Proteomes" id="UP001359485">
    <property type="component" value="Unassembled WGS sequence"/>
</dbReference>
<dbReference type="EMBL" id="JAWJWF010000005">
    <property type="protein sequence ID" value="KAK6632038.1"/>
    <property type="molecule type" value="Genomic_DNA"/>
</dbReference>
<accession>A0ABR1B1J3</accession>
<protein>
    <submittedName>
        <fullName evidence="2">Uncharacterized protein</fullName>
    </submittedName>
</protein>
<reference evidence="2 3" key="1">
    <citation type="submission" date="2023-09" db="EMBL/GenBank/DDBJ databases">
        <title>Genomes of two closely related lineages of the louse Polyplax serrata with different host specificities.</title>
        <authorList>
            <person name="Martinu J."/>
            <person name="Tarabai H."/>
            <person name="Stefka J."/>
            <person name="Hypsa V."/>
        </authorList>
    </citation>
    <scope>NUCLEOTIDE SEQUENCE [LARGE SCALE GENOMIC DNA]</scope>
    <source>
        <strain evidence="2">98ZLc_SE</strain>
    </source>
</reference>
<evidence type="ECO:0000313" key="3">
    <source>
        <dbReference type="Proteomes" id="UP001359485"/>
    </source>
</evidence>
<name>A0ABR1B1J3_POLSC</name>
<evidence type="ECO:0000313" key="2">
    <source>
        <dbReference type="EMBL" id="KAK6632038.1"/>
    </source>
</evidence>
<feature type="region of interest" description="Disordered" evidence="1">
    <location>
        <begin position="81"/>
        <end position="109"/>
    </location>
</feature>
<feature type="compositionally biased region" description="Acidic residues" evidence="1">
    <location>
        <begin position="88"/>
        <end position="103"/>
    </location>
</feature>
<sequence>MVGCDDSKVRPDGVWSNLMPSANFGISRVERDGLPNVDYPTTLRARNQGYGDIKREEDEEIDRDASVHLLVLRLGYSSNKGREANRVDDDDDDDGGGGDDCDGNETISDFQRGPLEIKLLRRMVIGNRK</sequence>
<gene>
    <name evidence="2" type="ORF">RUM44_007068</name>
</gene>
<proteinExistence type="predicted"/>
<comment type="caution">
    <text evidence="2">The sequence shown here is derived from an EMBL/GenBank/DDBJ whole genome shotgun (WGS) entry which is preliminary data.</text>
</comment>